<sequence>MTALMPTDGRAVQLPAVPDDLHRLISIATPQRFAGRGGDESGFVLAAQAVRPTDAQRDQARSLLAAYRAAEPVDGRRVRDWMVALNAAVANPHDAKAFAARLAAFGPVLAGYPAAVFSETALHDAMRTFEFFPSVAKLTALLDRQAAPIRAVIAGLEAIADSEPPAAAEPEWQPATEEAKAAVAARCAEVRRQTAAHEAEERLAAPAVTPWQAALRRASAPVATEAERRRADQEARAIAARQLAALGVTVPDAVERERVA</sequence>
<comment type="caution">
    <text evidence="1">The sequence shown here is derived from an EMBL/GenBank/DDBJ whole genome shotgun (WGS) entry which is preliminary data.</text>
</comment>
<keyword evidence="2" id="KW-1185">Reference proteome</keyword>
<evidence type="ECO:0000313" key="2">
    <source>
        <dbReference type="Proteomes" id="UP001524547"/>
    </source>
</evidence>
<reference evidence="1 2" key="1">
    <citation type="submission" date="2022-06" db="EMBL/GenBank/DDBJ databases">
        <title>Rhizosaccharibacter gen. nov. sp. nov. KSS12, endophytic bacteria isolated from sugarcane.</title>
        <authorList>
            <person name="Pitiwittayakul N."/>
        </authorList>
    </citation>
    <scope>NUCLEOTIDE SEQUENCE [LARGE SCALE GENOMIC DNA]</scope>
    <source>
        <strain evidence="1 2">KSS12</strain>
    </source>
</reference>
<dbReference type="EMBL" id="JAMZEJ010000004">
    <property type="protein sequence ID" value="MCQ8240544.1"/>
    <property type="molecule type" value="Genomic_DNA"/>
</dbReference>
<organism evidence="1 2">
    <name type="scientific">Rhizosaccharibacter radicis</name>
    <dbReference type="NCBI Taxonomy" id="2782605"/>
    <lineage>
        <taxon>Bacteria</taxon>
        <taxon>Pseudomonadati</taxon>
        <taxon>Pseudomonadota</taxon>
        <taxon>Alphaproteobacteria</taxon>
        <taxon>Acetobacterales</taxon>
        <taxon>Acetobacteraceae</taxon>
        <taxon>Rhizosaccharibacter</taxon>
    </lineage>
</organism>
<gene>
    <name evidence="1" type="ORF">NFI88_06760</name>
</gene>
<dbReference type="RefSeq" id="WP_422919294.1">
    <property type="nucleotide sequence ID" value="NZ_JAMZEJ010000004.1"/>
</dbReference>
<accession>A0ABT1VW32</accession>
<evidence type="ECO:0000313" key="1">
    <source>
        <dbReference type="EMBL" id="MCQ8240544.1"/>
    </source>
</evidence>
<name>A0ABT1VW32_9PROT</name>
<dbReference type="Proteomes" id="UP001524547">
    <property type="component" value="Unassembled WGS sequence"/>
</dbReference>
<protein>
    <submittedName>
        <fullName evidence="1">Uncharacterized protein</fullName>
    </submittedName>
</protein>
<proteinExistence type="predicted"/>